<feature type="chain" id="PRO_5012400201" description="Secreted protein" evidence="2">
    <location>
        <begin position="26"/>
        <end position="146"/>
    </location>
</feature>
<evidence type="ECO:0000256" key="2">
    <source>
        <dbReference type="SAM" id="SignalP"/>
    </source>
</evidence>
<dbReference type="EMBL" id="MDHH01000010">
    <property type="protein sequence ID" value="OUD99782.1"/>
    <property type="molecule type" value="Genomic_DNA"/>
</dbReference>
<organism evidence="3 4">
    <name type="scientific">Clavibacter michiganensis subsp. michiganensis</name>
    <dbReference type="NCBI Taxonomy" id="33013"/>
    <lineage>
        <taxon>Bacteria</taxon>
        <taxon>Bacillati</taxon>
        <taxon>Actinomycetota</taxon>
        <taxon>Actinomycetes</taxon>
        <taxon>Micrococcales</taxon>
        <taxon>Microbacteriaceae</taxon>
        <taxon>Clavibacter</taxon>
    </lineage>
</organism>
<reference evidence="3 4" key="1">
    <citation type="submission" date="2016-08" db="EMBL/GenBank/DDBJ databases">
        <title>Genome sequence of Clavibacter michiganensis subsp. michiganensis strain CASJ007.</title>
        <authorList>
            <person name="Thapa S.P."/>
            <person name="Coaker G."/>
        </authorList>
    </citation>
    <scope>NUCLEOTIDE SEQUENCE [LARGE SCALE GENOMIC DNA]</scope>
    <source>
        <strain evidence="3">CASJ007</strain>
    </source>
</reference>
<protein>
    <recommendedName>
        <fullName evidence="5">Secreted protein</fullName>
    </recommendedName>
</protein>
<keyword evidence="2" id="KW-0732">Signal</keyword>
<feature type="signal peptide" evidence="2">
    <location>
        <begin position="1"/>
        <end position="25"/>
    </location>
</feature>
<evidence type="ECO:0000256" key="1">
    <source>
        <dbReference type="SAM" id="MobiDB-lite"/>
    </source>
</evidence>
<accession>A0A251XCK8</accession>
<feature type="region of interest" description="Disordered" evidence="1">
    <location>
        <begin position="84"/>
        <end position="103"/>
    </location>
</feature>
<dbReference type="AlphaFoldDB" id="A0A251XCK8"/>
<evidence type="ECO:0008006" key="5">
    <source>
        <dbReference type="Google" id="ProtNLM"/>
    </source>
</evidence>
<evidence type="ECO:0000313" key="3">
    <source>
        <dbReference type="EMBL" id="OUD99782.1"/>
    </source>
</evidence>
<gene>
    <name evidence="3" type="ORF">CMMCAS07_20120</name>
</gene>
<keyword evidence="4" id="KW-1185">Reference proteome</keyword>
<name>A0A251XCK8_CLAMM</name>
<proteinExistence type="predicted"/>
<dbReference type="Proteomes" id="UP000195062">
    <property type="component" value="Unassembled WGS sequence"/>
</dbReference>
<comment type="caution">
    <text evidence="3">The sequence shown here is derived from an EMBL/GenBank/DDBJ whole genome shotgun (WGS) entry which is preliminary data.</text>
</comment>
<sequence>MITPRLRSTALPKVWLMLGCTTSSAAIVAKMGSCAGSRAMQTNQAMIAATDVLTTWTNGIRVVVRTVVVMRTCGLRRRFRVDPSSRGRRAQATGASGHLGRVVQPVGPPPPCRLASCQRAHISLRSHASSAWMETPRSPVRLVRPG</sequence>
<evidence type="ECO:0000313" key="4">
    <source>
        <dbReference type="Proteomes" id="UP000195062"/>
    </source>
</evidence>